<dbReference type="Proteomes" id="UP000315889">
    <property type="component" value="Unassembled WGS sequence"/>
</dbReference>
<dbReference type="PANTHER" id="PTHR43493:SF5">
    <property type="entry name" value="DNA GYRASE SUBUNIT A, CHLOROPLASTIC_MITOCHONDRIAL"/>
    <property type="match status" value="1"/>
</dbReference>
<dbReference type="NCBIfam" id="TIGR01063">
    <property type="entry name" value="gyrA"/>
    <property type="match status" value="1"/>
</dbReference>
<dbReference type="InterPro" id="IPR035516">
    <property type="entry name" value="Gyrase/topoIV_suA_C"/>
</dbReference>
<dbReference type="GO" id="GO:0005737">
    <property type="term" value="C:cytoplasm"/>
    <property type="evidence" value="ECO:0007669"/>
    <property type="project" value="UniProtKB-SubCell"/>
</dbReference>
<dbReference type="GO" id="GO:0006261">
    <property type="term" value="P:DNA-templated DNA replication"/>
    <property type="evidence" value="ECO:0007669"/>
    <property type="project" value="UniProtKB-UniRule"/>
</dbReference>
<dbReference type="SUPFAM" id="SSF56719">
    <property type="entry name" value="Type II DNA topoisomerase"/>
    <property type="match status" value="1"/>
</dbReference>
<dbReference type="CDD" id="cd00187">
    <property type="entry name" value="TOP4c"/>
    <property type="match status" value="1"/>
</dbReference>
<keyword evidence="8" id="KW-0963">Cytoplasm</keyword>
<dbReference type="Gene3D" id="3.90.199.10">
    <property type="entry name" value="Topoisomerase II, domain 5"/>
    <property type="match status" value="1"/>
</dbReference>
<dbReference type="Gene3D" id="1.10.268.10">
    <property type="entry name" value="Topoisomerase, domain 3"/>
    <property type="match status" value="1"/>
</dbReference>
<comment type="function">
    <text evidence="8">A type II topoisomerase that negatively supercoils closed circular double-stranded (ds) DNA in an ATP-dependent manner to modulate DNA topology and maintain chromosomes in an underwound state. Negative supercoiling favors strand separation, and DNA replication, transcription, recombination and repair, all of which involve strand separation. Also able to catalyze the interconversion of other topological isomers of dsDNA rings, including catenanes and knotted rings. Type II topoisomerases break and join 2 DNA strands simultaneously in an ATP-dependent manner.</text>
</comment>
<dbReference type="InterPro" id="IPR013757">
    <property type="entry name" value="Topo_IIA_A_a_sf"/>
</dbReference>
<sequence length="864" mass="96271">MVDLAKEIVPVNIEDELKQSYLDYAMSVIVGRALPDVRDGLKPVHRRALFAMNELSNDWNKAYKKSARVVGDVIGKYHPHGDSAVYETIVRMAQPFSLRYMLVDGQGNFGSVDGDRAAAMRYTEIRMTKIAHALLEDLEKDTVDFAPNYDETEQIPVVLPTRVPTLLVNGSSGIAVGMATNIPPHNLAEVVKGCLALIDNEEITIEELMEYIPGPDFPTGAIINGRAGIIEAYRTGRGRIYMRARADIEIDEKTRRETIIVTEIPYQLNKARLIERIAELVKEKKLEGISELRDESDKDGLRIVIELKRGETGDVVLNNLYAQTQMQNVFGINVVALVDGQPKILNLKQMLEAFVRHRREVVTRRTIYLLRKARERAHTLEGFAIALANIDEIIALIKTSSTPADAREALVAKGWDPGSVVKMLDRAGPEAARPEWLEDQFGLRDGQYFLSPEQAKDILELRLHRLTGMEHDKIIEEFAVKLDEIADYQDILGDINRLMSVIREELEAVVEEFGDERRTEIIESMHDLTIEDLITEEDRVVTISHGGYAKTQPLSDYQAQRRGGMGKSATAVKDEDFVEHLLVASTHTTILCFTNLGKVYWLKVYQIPIAGRNSRGRPVVNLLPLDEGERISSILPVDEYSEDQFVIMATANGTVKKTSLDQYSRPRSVGLRAVDLVEGDHLVGTAIVDGSQDIMLFSSEGKAVRFAETDVRAMGRVSKGVRGMRLPEEHKVISMVIPQTDGFLLTVCENGFGKRTLVGEFPTKGRGGKGMIAIQASERNGPLVGATQLFTGDEIMLISDQGTMVRTRGDEVSVVGRNTQGVRIIRLKENENLVSLARIAEPEDDDFIDSEESEDSSDSNSSEE</sequence>
<dbReference type="GO" id="GO:0009330">
    <property type="term" value="C:DNA topoisomerase type II (double strand cut, ATP-hydrolyzing) complex"/>
    <property type="evidence" value="ECO:0007669"/>
    <property type="project" value="TreeGrafter"/>
</dbReference>
<dbReference type="PANTHER" id="PTHR43493">
    <property type="entry name" value="DNA GYRASE/TOPOISOMERASE SUBUNIT A"/>
    <property type="match status" value="1"/>
</dbReference>
<dbReference type="InterPro" id="IPR013758">
    <property type="entry name" value="Topo_IIA_A/C_ab"/>
</dbReference>
<dbReference type="EMBL" id="SHBP01000001">
    <property type="protein sequence ID" value="RZO22826.1"/>
    <property type="molecule type" value="Genomic_DNA"/>
</dbReference>
<dbReference type="InterPro" id="IPR013760">
    <property type="entry name" value="Topo_IIA-like_dom_sf"/>
</dbReference>
<name>A0A520MNP3_9GAMM</name>
<accession>A0A520MNP3</accession>
<evidence type="ECO:0000256" key="6">
    <source>
        <dbReference type="ARBA" id="ARBA00023125"/>
    </source>
</evidence>
<proteinExistence type="inferred from homology"/>
<evidence type="ECO:0000256" key="10">
    <source>
        <dbReference type="SAM" id="MobiDB-lite"/>
    </source>
</evidence>
<dbReference type="GO" id="GO:0005694">
    <property type="term" value="C:chromosome"/>
    <property type="evidence" value="ECO:0007669"/>
    <property type="project" value="InterPro"/>
</dbReference>
<dbReference type="AlphaFoldDB" id="A0A520MNP3"/>
<dbReference type="NCBIfam" id="NF004043">
    <property type="entry name" value="PRK05560.1"/>
    <property type="match status" value="1"/>
</dbReference>
<dbReference type="InterPro" id="IPR050220">
    <property type="entry name" value="Type_II_DNA_Topoisomerases"/>
</dbReference>
<protein>
    <recommendedName>
        <fullName evidence="8">DNA gyrase subunit A</fullName>
        <ecNumber evidence="8">5.6.2.2</ecNumber>
    </recommendedName>
</protein>
<dbReference type="GO" id="GO:0006265">
    <property type="term" value="P:DNA topological change"/>
    <property type="evidence" value="ECO:0007669"/>
    <property type="project" value="UniProtKB-UniRule"/>
</dbReference>
<dbReference type="InterPro" id="IPR006691">
    <property type="entry name" value="GyrA/parC_rep"/>
</dbReference>
<dbReference type="SMART" id="SM00434">
    <property type="entry name" value="TOP4c"/>
    <property type="match status" value="1"/>
</dbReference>
<comment type="similarity">
    <text evidence="2 8">Belongs to the type II topoisomerase GyrA/ParC subunit family.</text>
</comment>
<keyword evidence="7 8" id="KW-0413">Isomerase</keyword>
<reference evidence="12 13" key="1">
    <citation type="submission" date="2019-02" db="EMBL/GenBank/DDBJ databases">
        <title>Prokaryotic population dynamics and viral predation in marine succession experiment using metagenomics: the confinement effect.</title>
        <authorList>
            <person name="Haro-Moreno J.M."/>
            <person name="Rodriguez-Valera F."/>
            <person name="Lopez-Perez M."/>
        </authorList>
    </citation>
    <scope>NUCLEOTIDE SEQUENCE [LARGE SCALE GENOMIC DNA]</scope>
    <source>
        <strain evidence="12">MED-G170</strain>
    </source>
</reference>
<feature type="domain" description="Topo IIA-type catalytic" evidence="11">
    <location>
        <begin position="34"/>
        <end position="533"/>
    </location>
</feature>
<organism evidence="12 13">
    <name type="scientific">SAR92 clade bacterium</name>
    <dbReference type="NCBI Taxonomy" id="2315479"/>
    <lineage>
        <taxon>Bacteria</taxon>
        <taxon>Pseudomonadati</taxon>
        <taxon>Pseudomonadota</taxon>
        <taxon>Gammaproteobacteria</taxon>
        <taxon>Cellvibrionales</taxon>
        <taxon>Porticoccaceae</taxon>
        <taxon>SAR92 clade</taxon>
    </lineage>
</organism>
<feature type="compositionally biased region" description="Acidic residues" evidence="10">
    <location>
        <begin position="842"/>
        <end position="864"/>
    </location>
</feature>
<evidence type="ECO:0000256" key="8">
    <source>
        <dbReference type="HAMAP-Rule" id="MF_01897"/>
    </source>
</evidence>
<keyword evidence="3 8" id="KW-0547">Nucleotide-binding</keyword>
<comment type="subcellular location">
    <subcellularLocation>
        <location evidence="8">Cytoplasm</location>
    </subcellularLocation>
</comment>
<dbReference type="EC" id="5.6.2.2" evidence="8"/>
<comment type="caution">
    <text evidence="12">The sequence shown here is derived from an EMBL/GenBank/DDBJ whole genome shotgun (WGS) entry which is preliminary data.</text>
</comment>
<dbReference type="InterPro" id="IPR002205">
    <property type="entry name" value="Topo_IIA_dom_A"/>
</dbReference>
<evidence type="ECO:0000256" key="1">
    <source>
        <dbReference type="ARBA" id="ARBA00000185"/>
    </source>
</evidence>
<evidence type="ECO:0000256" key="5">
    <source>
        <dbReference type="ARBA" id="ARBA00023029"/>
    </source>
</evidence>
<dbReference type="FunFam" id="3.30.1360.40:FF:000002">
    <property type="entry name" value="DNA gyrase subunit A"/>
    <property type="match status" value="1"/>
</dbReference>
<dbReference type="FunFam" id="2.120.10.90:FF:000004">
    <property type="entry name" value="DNA gyrase subunit A"/>
    <property type="match status" value="1"/>
</dbReference>
<comment type="catalytic activity">
    <reaction evidence="1 8 9">
        <text>ATP-dependent breakage, passage and rejoining of double-stranded DNA.</text>
        <dbReference type="EC" id="5.6.2.2"/>
    </reaction>
</comment>
<comment type="miscellaneous">
    <text evidence="8">Few gyrases are as efficient as E.coli at forming negative supercoils. Not all organisms have 2 type II topoisomerases; in organisms with a single type II topoisomerase this enzyme also has to decatenate newly replicated chromosomes.</text>
</comment>
<dbReference type="Pfam" id="PF03989">
    <property type="entry name" value="DNA_gyraseA_C"/>
    <property type="match status" value="6"/>
</dbReference>
<dbReference type="NCBIfam" id="NF004044">
    <property type="entry name" value="PRK05561.1"/>
    <property type="match status" value="1"/>
</dbReference>
<evidence type="ECO:0000313" key="12">
    <source>
        <dbReference type="EMBL" id="RZO22826.1"/>
    </source>
</evidence>
<dbReference type="FunFam" id="3.90.199.10:FF:000001">
    <property type="entry name" value="DNA gyrase subunit A"/>
    <property type="match status" value="1"/>
</dbReference>
<evidence type="ECO:0000256" key="7">
    <source>
        <dbReference type="ARBA" id="ARBA00023235"/>
    </source>
</evidence>
<evidence type="ECO:0000259" key="11">
    <source>
        <dbReference type="PROSITE" id="PS52040"/>
    </source>
</evidence>
<dbReference type="Gene3D" id="2.120.10.90">
    <property type="entry name" value="DNA gyrase/topoisomerase IV, subunit A, C-terminal"/>
    <property type="match status" value="1"/>
</dbReference>
<evidence type="ECO:0000256" key="2">
    <source>
        <dbReference type="ARBA" id="ARBA00008263"/>
    </source>
</evidence>
<dbReference type="GO" id="GO:0034335">
    <property type="term" value="F:DNA negative supercoiling activity"/>
    <property type="evidence" value="ECO:0007669"/>
    <property type="project" value="UniProtKB-ARBA"/>
</dbReference>
<dbReference type="HAMAP" id="MF_01897">
    <property type="entry name" value="GyrA"/>
    <property type="match status" value="1"/>
</dbReference>
<dbReference type="InterPro" id="IPR005743">
    <property type="entry name" value="GyrA"/>
</dbReference>
<dbReference type="PROSITE" id="PS52040">
    <property type="entry name" value="TOPO_IIA"/>
    <property type="match status" value="1"/>
</dbReference>
<evidence type="ECO:0000256" key="3">
    <source>
        <dbReference type="ARBA" id="ARBA00022741"/>
    </source>
</evidence>
<keyword evidence="5 8" id="KW-0799">Topoisomerase</keyword>
<feature type="region of interest" description="Disordered" evidence="10">
    <location>
        <begin position="841"/>
        <end position="864"/>
    </location>
</feature>
<dbReference type="GO" id="GO:0005524">
    <property type="term" value="F:ATP binding"/>
    <property type="evidence" value="ECO:0007669"/>
    <property type="project" value="UniProtKB-UniRule"/>
</dbReference>
<dbReference type="Pfam" id="PF00521">
    <property type="entry name" value="DNA_topoisoIV"/>
    <property type="match status" value="1"/>
</dbReference>
<feature type="active site" description="O-(5'-phospho-DNA)-tyrosine intermediate" evidence="8 9">
    <location>
        <position position="122"/>
    </location>
</feature>
<gene>
    <name evidence="8 12" type="primary">gyrA</name>
    <name evidence="12" type="ORF">EVB03_00210</name>
</gene>
<evidence type="ECO:0000313" key="13">
    <source>
        <dbReference type="Proteomes" id="UP000315889"/>
    </source>
</evidence>
<comment type="caution">
    <text evidence="8">Lacks conserved residue(s) required for the propagation of feature annotation.</text>
</comment>
<evidence type="ECO:0000256" key="9">
    <source>
        <dbReference type="PROSITE-ProRule" id="PRU01384"/>
    </source>
</evidence>
<evidence type="ECO:0000256" key="4">
    <source>
        <dbReference type="ARBA" id="ARBA00022840"/>
    </source>
</evidence>
<dbReference type="GO" id="GO:0003677">
    <property type="term" value="F:DNA binding"/>
    <property type="evidence" value="ECO:0007669"/>
    <property type="project" value="UniProtKB-UniRule"/>
</dbReference>
<dbReference type="SUPFAM" id="SSF101904">
    <property type="entry name" value="GyrA/ParC C-terminal domain-like"/>
    <property type="match status" value="1"/>
</dbReference>
<dbReference type="Gene3D" id="3.30.1360.40">
    <property type="match status" value="1"/>
</dbReference>
<keyword evidence="4 8" id="KW-0067">ATP-binding</keyword>
<keyword evidence="6 8" id="KW-0238">DNA-binding</keyword>
<comment type="subunit">
    <text evidence="8">Heterotetramer, composed of two GyrA and two GyrB chains. In the heterotetramer, GyrA contains the active site tyrosine that forms a transient covalent intermediate with DNA, while GyrB binds cofactors and catalyzes ATP hydrolysis.</text>
</comment>